<dbReference type="InterPro" id="IPR003593">
    <property type="entry name" value="AAA+_ATPase"/>
</dbReference>
<gene>
    <name evidence="3" type="primary">recD2</name>
    <name evidence="7" type="ORF">DW222_10685</name>
    <name evidence="6" type="ORF">DWY46_07455</name>
    <name evidence="5" type="ORF">DWZ12_03720</name>
</gene>
<dbReference type="NCBIfam" id="TIGR01448">
    <property type="entry name" value="recD_rel"/>
    <property type="match status" value="1"/>
</dbReference>
<dbReference type="SUPFAM" id="SSF47781">
    <property type="entry name" value="RuvA domain 2-like"/>
    <property type="match status" value="1"/>
</dbReference>
<evidence type="ECO:0000256" key="3">
    <source>
        <dbReference type="HAMAP-Rule" id="MF_01488"/>
    </source>
</evidence>
<evidence type="ECO:0000256" key="1">
    <source>
        <dbReference type="ARBA" id="ARBA00022741"/>
    </source>
</evidence>
<dbReference type="GO" id="GO:0009338">
    <property type="term" value="C:exodeoxyribonuclease V complex"/>
    <property type="evidence" value="ECO:0007669"/>
    <property type="project" value="TreeGrafter"/>
</dbReference>
<dbReference type="EMBL" id="QRJH01000005">
    <property type="protein sequence ID" value="RHH17861.1"/>
    <property type="molecule type" value="Genomic_DNA"/>
</dbReference>
<keyword evidence="2 3" id="KW-0067">ATP-binding</keyword>
<dbReference type="GO" id="GO:0005524">
    <property type="term" value="F:ATP binding"/>
    <property type="evidence" value="ECO:0007669"/>
    <property type="project" value="UniProtKB-UniRule"/>
</dbReference>
<dbReference type="Pfam" id="PF14520">
    <property type="entry name" value="HHH_5"/>
    <property type="match status" value="1"/>
</dbReference>
<dbReference type="InterPro" id="IPR010994">
    <property type="entry name" value="RuvA_2-like"/>
</dbReference>
<keyword evidence="3 7" id="KW-0347">Helicase</keyword>
<keyword evidence="3" id="KW-0378">Hydrolase</keyword>
<organism evidence="7 9">
    <name type="scientific">Blautia obeum</name>
    <dbReference type="NCBI Taxonomy" id="40520"/>
    <lineage>
        <taxon>Bacteria</taxon>
        <taxon>Bacillati</taxon>
        <taxon>Bacillota</taxon>
        <taxon>Clostridia</taxon>
        <taxon>Lachnospirales</taxon>
        <taxon>Lachnospiraceae</taxon>
        <taxon>Blautia</taxon>
    </lineage>
</organism>
<dbReference type="SMART" id="SM00382">
    <property type="entry name" value="AAA"/>
    <property type="match status" value="1"/>
</dbReference>
<dbReference type="Pfam" id="PF13245">
    <property type="entry name" value="AAA_19"/>
    <property type="match status" value="1"/>
</dbReference>
<dbReference type="Gene3D" id="1.10.150.20">
    <property type="entry name" value="5' to 3' exonuclease, C-terminal subdomain"/>
    <property type="match status" value="1"/>
</dbReference>
<keyword evidence="3" id="KW-0413">Isomerase</keyword>
<dbReference type="AlphaFoldDB" id="A0A414W0P8"/>
<dbReference type="Pfam" id="PF18335">
    <property type="entry name" value="SH3_13"/>
    <property type="match status" value="1"/>
</dbReference>
<evidence type="ECO:0000313" key="7">
    <source>
        <dbReference type="EMBL" id="RHH17861.1"/>
    </source>
</evidence>
<feature type="domain" description="AAA+ ATPase" evidence="4">
    <location>
        <begin position="334"/>
        <end position="486"/>
    </location>
</feature>
<keyword evidence="1 3" id="KW-0547">Nucleotide-binding</keyword>
<dbReference type="Gene3D" id="3.40.50.300">
    <property type="entry name" value="P-loop containing nucleotide triphosphate hydrolases"/>
    <property type="match status" value="2"/>
</dbReference>
<comment type="catalytic activity">
    <reaction evidence="3">
        <text>ATP + H2O = ADP + phosphate + H(+)</text>
        <dbReference type="Rhea" id="RHEA:13065"/>
        <dbReference type="ChEBI" id="CHEBI:15377"/>
        <dbReference type="ChEBI" id="CHEBI:15378"/>
        <dbReference type="ChEBI" id="CHEBI:30616"/>
        <dbReference type="ChEBI" id="CHEBI:43474"/>
        <dbReference type="ChEBI" id="CHEBI:456216"/>
        <dbReference type="EC" id="5.6.2.3"/>
    </reaction>
</comment>
<protein>
    <recommendedName>
        <fullName evidence="3">ATP-dependent RecD2 DNA helicase</fullName>
        <ecNumber evidence="3">5.6.2.3</ecNumber>
    </recommendedName>
    <alternativeName>
        <fullName evidence="3">DNA 5'-3' helicase subunit RecD2</fullName>
    </alternativeName>
</protein>
<dbReference type="SUPFAM" id="SSF52540">
    <property type="entry name" value="P-loop containing nucleoside triphosphate hydrolases"/>
    <property type="match status" value="1"/>
</dbReference>
<reference evidence="8 9" key="1">
    <citation type="submission" date="2018-08" db="EMBL/GenBank/DDBJ databases">
        <title>A genome reference for cultivated species of the human gut microbiota.</title>
        <authorList>
            <person name="Zou Y."/>
            <person name="Xue W."/>
            <person name="Luo G."/>
        </authorList>
    </citation>
    <scope>NUCLEOTIDE SEQUENCE [LARGE SCALE GENOMIC DNA]</scope>
    <source>
        <strain evidence="6 10">AF25-21</strain>
        <strain evidence="5 8">AF29-2BH</strain>
        <strain evidence="7 9">AM18-2AC</strain>
    </source>
</reference>
<evidence type="ECO:0000313" key="10">
    <source>
        <dbReference type="Proteomes" id="UP000285839"/>
    </source>
</evidence>
<dbReference type="RefSeq" id="WP_117639101.1">
    <property type="nucleotide sequence ID" value="NZ_JBBNFJ010000004.1"/>
</dbReference>
<evidence type="ECO:0000313" key="5">
    <source>
        <dbReference type="EMBL" id="RGQ06879.1"/>
    </source>
</evidence>
<accession>A0A414W0P8</accession>
<dbReference type="GO" id="GO:0003677">
    <property type="term" value="F:DNA binding"/>
    <property type="evidence" value="ECO:0007669"/>
    <property type="project" value="UniProtKB-UniRule"/>
</dbReference>
<dbReference type="EMBL" id="QRUH01000004">
    <property type="protein sequence ID" value="RGR49621.1"/>
    <property type="molecule type" value="Genomic_DNA"/>
</dbReference>
<dbReference type="PANTHER" id="PTHR43788:SF6">
    <property type="entry name" value="DNA HELICASE B"/>
    <property type="match status" value="1"/>
</dbReference>
<dbReference type="CDD" id="cd18809">
    <property type="entry name" value="SF1_C_RecD"/>
    <property type="match status" value="1"/>
</dbReference>
<dbReference type="GO" id="GO:0043139">
    <property type="term" value="F:5'-3' DNA helicase activity"/>
    <property type="evidence" value="ECO:0007669"/>
    <property type="project" value="UniProtKB-UniRule"/>
</dbReference>
<dbReference type="InterPro" id="IPR041451">
    <property type="entry name" value="RecD2_SH13"/>
</dbReference>
<dbReference type="InterPro" id="IPR027417">
    <property type="entry name" value="P-loop_NTPase"/>
</dbReference>
<dbReference type="EC" id="5.6.2.3" evidence="3"/>
<comment type="similarity">
    <text evidence="3">Belongs to the RecD family. RecD2 subfamily.</text>
</comment>
<keyword evidence="3" id="KW-0238">DNA-binding</keyword>
<feature type="binding site" evidence="3">
    <location>
        <begin position="345"/>
        <end position="349"/>
    </location>
    <ligand>
        <name>ATP</name>
        <dbReference type="ChEBI" id="CHEBI:30616"/>
    </ligand>
</feature>
<dbReference type="CDD" id="cd17933">
    <property type="entry name" value="DEXSc_RecD-like"/>
    <property type="match status" value="1"/>
</dbReference>
<dbReference type="GO" id="GO:0016787">
    <property type="term" value="F:hydrolase activity"/>
    <property type="evidence" value="ECO:0007669"/>
    <property type="project" value="UniProtKB-KW"/>
</dbReference>
<comment type="function">
    <text evidence="3">DNA-dependent ATPase and ATP-dependent 5'-3' DNA helicase. Has no activity on blunt DNA or DNA with 3'-overhangs, requires at least 10 bases of 5'-ssDNA for helicase activity.</text>
</comment>
<name>A0A414W0P8_9FIRM</name>
<dbReference type="Gene3D" id="2.30.30.940">
    <property type="match status" value="1"/>
</dbReference>
<dbReference type="HAMAP" id="MF_01488">
    <property type="entry name" value="RecD2"/>
    <property type="match status" value="1"/>
</dbReference>
<dbReference type="Proteomes" id="UP000283585">
    <property type="component" value="Unassembled WGS sequence"/>
</dbReference>
<sequence length="742" mass="83902">MSESITGYIDHIIFRNEDNGYTVMVLKGVSEEDELTCVGSFPVVTQGASVELEGNFTQHPVYGKQFQAVRLTEKMPEDALAMERYLGSGAIKGIGAALAGRIVRHFGDDTFQIVENEPERLSEVKGISEKKAREIAMQIAEKSDMRKAMMFLQKYGISLNLGAKIYQKYGDSVYSVLQENPYRLADDISGVGFKIADEIAYRIGIHTDSDYRIKSGMVYTLLQATGEGHVYLPKDELFQRAAELLGVDSSYMEKHLVDLAMERKIVQKEQGDQILIYPAQYYYLELNTARMLRELDIFCPEDEKIVERRIVQIEKETGTVLDEMQKKAVQEAAGHGLLILTGGPGTGKTTTINAIIRYFEGEGAEIRLAAPTGRAAKRMTEATGYEAQTIHRLLELSGMPEDDREGQPIHFERNAENPLETDVIIIDEMSMVDIHLIHSLLMAVTAGTRLILVGDENQLPSVGPGNVLRDIIRSGQFPVVELKKIFRQASESDIVVNAHKINKGEQVEINNKSRDFFFLKRYDADIIIRVVIALIQEKLPKYVEAKPFEIQVLTPMRKGLLGVERLNQILQRYLNPPDASKKEKEIGQGLFREGDKVMQVRNNYQLEWEIRGRYGIPIEKGVGVFNGDTGIIKTINEFAETAEVEFEDGRWAEYSFKQLDELELAYAVTIHKSQGSEYPAVIIPLLSGPRMLMNRNLLYTAVTRARKCVTVVGSEETFRDMIRNEKQQRRYSSLDQRIQETE</sequence>
<dbReference type="Pfam" id="PF13538">
    <property type="entry name" value="UvrD_C_2"/>
    <property type="match status" value="1"/>
</dbReference>
<proteinExistence type="inferred from homology"/>
<dbReference type="Gene3D" id="1.10.10.2220">
    <property type="match status" value="1"/>
</dbReference>
<dbReference type="Pfam" id="PF23139">
    <property type="entry name" value="OB_YrrC"/>
    <property type="match status" value="1"/>
</dbReference>
<dbReference type="InterPro" id="IPR006345">
    <property type="entry name" value="RecD2"/>
</dbReference>
<dbReference type="InterPro" id="IPR027785">
    <property type="entry name" value="UvrD-like_helicase_C"/>
</dbReference>
<evidence type="ECO:0000313" key="9">
    <source>
        <dbReference type="Proteomes" id="UP000284024"/>
    </source>
</evidence>
<evidence type="ECO:0000313" key="8">
    <source>
        <dbReference type="Proteomes" id="UP000283585"/>
    </source>
</evidence>
<evidence type="ECO:0000259" key="4">
    <source>
        <dbReference type="SMART" id="SM00382"/>
    </source>
</evidence>
<dbReference type="Pfam" id="PF14490">
    <property type="entry name" value="HHH_RecD2"/>
    <property type="match status" value="1"/>
</dbReference>
<dbReference type="Proteomes" id="UP000284024">
    <property type="component" value="Unassembled WGS sequence"/>
</dbReference>
<dbReference type="EMBL" id="QRSS01000003">
    <property type="protein sequence ID" value="RGQ06879.1"/>
    <property type="molecule type" value="Genomic_DNA"/>
</dbReference>
<dbReference type="PANTHER" id="PTHR43788">
    <property type="entry name" value="DNA2/NAM7 HELICASE FAMILY MEMBER"/>
    <property type="match status" value="1"/>
</dbReference>
<evidence type="ECO:0000313" key="6">
    <source>
        <dbReference type="EMBL" id="RGR49621.1"/>
    </source>
</evidence>
<dbReference type="InterPro" id="IPR055446">
    <property type="entry name" value="RecD2_N_OB"/>
</dbReference>
<dbReference type="GO" id="GO:0017116">
    <property type="term" value="F:single-stranded DNA helicase activity"/>
    <property type="evidence" value="ECO:0007669"/>
    <property type="project" value="TreeGrafter"/>
</dbReference>
<dbReference type="InterPro" id="IPR029493">
    <property type="entry name" value="RecD2-like_HHH"/>
</dbReference>
<comment type="caution">
    <text evidence="7">The sequence shown here is derived from an EMBL/GenBank/DDBJ whole genome shotgun (WGS) entry which is preliminary data.</text>
</comment>
<dbReference type="Proteomes" id="UP000285839">
    <property type="component" value="Unassembled WGS sequence"/>
</dbReference>
<dbReference type="InterPro" id="IPR050534">
    <property type="entry name" value="Coronavir_polyprotein_1ab"/>
</dbReference>
<evidence type="ECO:0000256" key="2">
    <source>
        <dbReference type="ARBA" id="ARBA00022840"/>
    </source>
</evidence>
<dbReference type="GO" id="GO:0006310">
    <property type="term" value="P:DNA recombination"/>
    <property type="evidence" value="ECO:0007669"/>
    <property type="project" value="InterPro"/>
</dbReference>